<organism evidence="1">
    <name type="scientific">freshwater sediment metagenome</name>
    <dbReference type="NCBI Taxonomy" id="556182"/>
    <lineage>
        <taxon>unclassified sequences</taxon>
        <taxon>metagenomes</taxon>
        <taxon>ecological metagenomes</taxon>
    </lineage>
</organism>
<evidence type="ECO:0000313" key="1">
    <source>
        <dbReference type="EMBL" id="CAJ0883506.1"/>
    </source>
</evidence>
<dbReference type="AlphaFoldDB" id="A0AA48M222"/>
<reference evidence="1" key="1">
    <citation type="submission" date="2023-07" db="EMBL/GenBank/DDBJ databases">
        <authorList>
            <person name="Pelsma A.J. K."/>
        </authorList>
    </citation>
    <scope>NUCLEOTIDE SEQUENCE</scope>
</reference>
<sequence length="44" mass="4664">MNRFLTTLLGALVGTAMFALVGVGMAHAEPDNDYGVVLENAIDR</sequence>
<dbReference type="EMBL" id="OY288114">
    <property type="protein sequence ID" value="CAJ0883506.1"/>
    <property type="molecule type" value="Genomic_DNA"/>
</dbReference>
<accession>A0AA48M222</accession>
<protein>
    <submittedName>
        <fullName evidence="1">Uncharacterized protein</fullName>
    </submittedName>
</protein>
<name>A0AA48M222_9ZZZZ</name>
<proteinExistence type="predicted"/>
<gene>
    <name evidence="1" type="ORF">AMST5_03438</name>
</gene>